<keyword evidence="2" id="KW-1185">Reference proteome</keyword>
<sequence length="152" mass="17358">MRRPNIRFALDTVESTCEANDSDLCLAAIHDARLAYPSQWSQDSAEVRLRVLQHQGPFVPSFRRGIITPRPKKVTNETTLGVEFTSSKVPEPVPEITVVFDTFRFREGDRLQTVQCHVPMSVNSSDFQLFRLTGSVIRSKEKRKHENGKLKM</sequence>
<comment type="caution">
    <text evidence="1">The sequence shown here is derived from an EMBL/GenBank/DDBJ whole genome shotgun (WGS) entry which is preliminary data.</text>
</comment>
<evidence type="ECO:0000313" key="1">
    <source>
        <dbReference type="EMBL" id="KAF0293009.1"/>
    </source>
</evidence>
<protein>
    <submittedName>
        <fullName evidence="1">Uncharacterized protein</fullName>
    </submittedName>
</protein>
<reference evidence="1 2" key="1">
    <citation type="submission" date="2019-07" db="EMBL/GenBank/DDBJ databases">
        <title>Draft genome assembly of a fouling barnacle, Amphibalanus amphitrite (Darwin, 1854): The first reference genome for Thecostraca.</title>
        <authorList>
            <person name="Kim W."/>
        </authorList>
    </citation>
    <scope>NUCLEOTIDE SEQUENCE [LARGE SCALE GENOMIC DNA]</scope>
    <source>
        <strain evidence="1">SNU_AA5</strain>
        <tissue evidence="1">Soma without cirri and trophi</tissue>
    </source>
</reference>
<dbReference type="AlphaFoldDB" id="A0A6A4VIR4"/>
<evidence type="ECO:0000313" key="2">
    <source>
        <dbReference type="Proteomes" id="UP000440578"/>
    </source>
</evidence>
<gene>
    <name evidence="1" type="ORF">FJT64_009061</name>
</gene>
<dbReference type="EMBL" id="VIIS01001779">
    <property type="protein sequence ID" value="KAF0293009.1"/>
    <property type="molecule type" value="Genomic_DNA"/>
</dbReference>
<dbReference type="OrthoDB" id="6375927at2759"/>
<name>A0A6A4VIR4_AMPAM</name>
<accession>A0A6A4VIR4</accession>
<dbReference type="Proteomes" id="UP000440578">
    <property type="component" value="Unassembled WGS sequence"/>
</dbReference>
<proteinExistence type="predicted"/>
<organism evidence="1 2">
    <name type="scientific">Amphibalanus amphitrite</name>
    <name type="common">Striped barnacle</name>
    <name type="synonym">Balanus amphitrite</name>
    <dbReference type="NCBI Taxonomy" id="1232801"/>
    <lineage>
        <taxon>Eukaryota</taxon>
        <taxon>Metazoa</taxon>
        <taxon>Ecdysozoa</taxon>
        <taxon>Arthropoda</taxon>
        <taxon>Crustacea</taxon>
        <taxon>Multicrustacea</taxon>
        <taxon>Cirripedia</taxon>
        <taxon>Thoracica</taxon>
        <taxon>Thoracicalcarea</taxon>
        <taxon>Balanomorpha</taxon>
        <taxon>Balanoidea</taxon>
        <taxon>Balanidae</taxon>
        <taxon>Amphibalaninae</taxon>
        <taxon>Amphibalanus</taxon>
    </lineage>
</organism>